<accession>A0ABW3GFT5</accession>
<proteinExistence type="predicted"/>
<organism evidence="2 3">
    <name type="scientific">Methylophilus glucosoxydans</name>
    <dbReference type="NCBI Taxonomy" id="752553"/>
    <lineage>
        <taxon>Bacteria</taxon>
        <taxon>Pseudomonadati</taxon>
        <taxon>Pseudomonadota</taxon>
        <taxon>Betaproteobacteria</taxon>
        <taxon>Nitrosomonadales</taxon>
        <taxon>Methylophilaceae</taxon>
        <taxon>Methylophilus</taxon>
    </lineage>
</organism>
<comment type="caution">
    <text evidence="2">The sequence shown here is derived from an EMBL/GenBank/DDBJ whole genome shotgun (WGS) entry which is preliminary data.</text>
</comment>
<evidence type="ECO:0000259" key="1">
    <source>
        <dbReference type="SMART" id="SM00953"/>
    </source>
</evidence>
<dbReference type="InterPro" id="IPR014914">
    <property type="entry name" value="RES_dom"/>
</dbReference>
<evidence type="ECO:0000313" key="3">
    <source>
        <dbReference type="Proteomes" id="UP001597106"/>
    </source>
</evidence>
<dbReference type="SMART" id="SM00953">
    <property type="entry name" value="RES"/>
    <property type="match status" value="1"/>
</dbReference>
<dbReference type="Pfam" id="PF08808">
    <property type="entry name" value="RES"/>
    <property type="match status" value="1"/>
</dbReference>
<sequence length="237" mass="26998">MSSNIWTPHAVSSEAFAWASLAWRMVEAQHVASTMKLVDTEAEQTLLEALLDSNKPPYAADTEHLDYLLSTPFRYPSRAGGSRFRGPNDPGVFYAAETVRTAAAELGYWRWRFLMDAPALSRIEPVPHTAFQVSLATQAIDLRNPPFNQDAVWQHKTNYQPTQALAVTAREVKLGAIIYTSVRDPQPAWCVAVLNPQAFKENTPRPEKQTWWLVVNTQEVIWRRDYESFTFDSVLWE</sequence>
<dbReference type="Proteomes" id="UP001597106">
    <property type="component" value="Unassembled WGS sequence"/>
</dbReference>
<evidence type="ECO:0000313" key="2">
    <source>
        <dbReference type="EMBL" id="MFD0928605.1"/>
    </source>
</evidence>
<dbReference type="RefSeq" id="WP_379073682.1">
    <property type="nucleotide sequence ID" value="NZ_JBHTJW010000001.1"/>
</dbReference>
<name>A0ABW3GFT5_9PROT</name>
<gene>
    <name evidence="2" type="ORF">ACFQ1T_02315</name>
</gene>
<feature type="domain" description="RES" evidence="1">
    <location>
        <begin position="72"/>
        <end position="205"/>
    </location>
</feature>
<protein>
    <submittedName>
        <fullName evidence="2">RES family NAD+ phosphorylase</fullName>
    </submittedName>
</protein>
<dbReference type="EMBL" id="JBHTJW010000001">
    <property type="protein sequence ID" value="MFD0928605.1"/>
    <property type="molecule type" value="Genomic_DNA"/>
</dbReference>
<reference evidence="3" key="1">
    <citation type="journal article" date="2019" name="Int. J. Syst. Evol. Microbiol.">
        <title>The Global Catalogue of Microorganisms (GCM) 10K type strain sequencing project: providing services to taxonomists for standard genome sequencing and annotation.</title>
        <authorList>
            <consortium name="The Broad Institute Genomics Platform"/>
            <consortium name="The Broad Institute Genome Sequencing Center for Infectious Disease"/>
            <person name="Wu L."/>
            <person name="Ma J."/>
        </authorList>
    </citation>
    <scope>NUCLEOTIDE SEQUENCE [LARGE SCALE GENOMIC DNA]</scope>
    <source>
        <strain evidence="3">CCUG 59685</strain>
    </source>
</reference>
<keyword evidence="3" id="KW-1185">Reference proteome</keyword>